<evidence type="ECO:0000256" key="5">
    <source>
        <dbReference type="ARBA" id="ARBA00023239"/>
    </source>
</evidence>
<feature type="domain" description="NAD(P)-binding" evidence="9">
    <location>
        <begin position="463"/>
        <end position="767"/>
    </location>
</feature>
<comment type="caution">
    <text evidence="7">Lacks conserved residue(s) required for the propagation of feature annotation.</text>
</comment>
<keyword evidence="7" id="KW-0521">NADP</keyword>
<feature type="region of interest" description="Disordered" evidence="8">
    <location>
        <begin position="1"/>
        <end position="79"/>
    </location>
</feature>
<feature type="compositionally biased region" description="Basic and acidic residues" evidence="8">
    <location>
        <begin position="68"/>
        <end position="78"/>
    </location>
</feature>
<dbReference type="Gene3D" id="3.40.50.720">
    <property type="entry name" value="NAD(P)-binding Rossmann-like Domain"/>
    <property type="match status" value="1"/>
</dbReference>
<evidence type="ECO:0000256" key="3">
    <source>
        <dbReference type="ARBA" id="ARBA00009263"/>
    </source>
</evidence>
<dbReference type="InterPro" id="IPR006368">
    <property type="entry name" value="GDP_Man_deHydtase"/>
</dbReference>
<sequence>MPRAAAAASPGQSHEREKGHARHGGRGAAAPVVHGPSPAPGAHPGRAVRTPPIPPVRRAPIGVLRGPPDPKRRREGLGDVRPGNELVVLTGRVDGVVHGDKALGKAVSQRQGRDLHVERPIHPVRGVGLRHREAPHLAVGRLAVIDGDLVAPPRGGQQVAVLRIHGVEPQPGGRIGAAHPHRDGPRTGVGGLRGKAPDARVGHGDVKRPLLRVHHHPADAPTHLEAAHRLPADAPILVRGQLQLLQGASGIGREGIDLPGGAAAVQVDRARIEVRQAQSARIDRAEDQLRGIHHIRGQGPARPIGDHDQRGGAPGQGKPIDDIDRVRHARAVDHLPLAPIQLVGDHPQRGIRGDEQASIRKGAVPPQRALGAAPAHAIHRLRLAHGGNLHRLGRNGQPSQSHEQLEESRNTHGCLHRMGTQYHPVRKPAQAVLLARVGDKQSVGYNRAVFVQGPQAMTKKRALITGITGQDGSYLADLLLTKGYEVHGMVRRSSEEKFERIAHLQGKIALHQGDLLDQFSLAALLSSIQPDEVYNLAAQSFVPTSWSQPVLTGEFTALGATKMLEAIRHTRPQVRFYQASSSEMFGKVREVPQNEDTPFYPRSPYGVAKAYGHFITVNYRESFNLFAVSGILFNHESPRRGLEFVTRKVTHSAARIKMGLQEQLALGNLDAKRDWGFAGDYVDAMWRMLQQETPDDFVIATNETHTVRELVEIAFARVGLDWQKYVVINPAFVRPAEVDLLIGDYAKAKRKLGWEPTVRFQQLVEMMVDADLERLRAGGR</sequence>
<dbReference type="InterPro" id="IPR036291">
    <property type="entry name" value="NAD(P)-bd_dom_sf"/>
</dbReference>
<dbReference type="PANTHER" id="PTHR43715:SF1">
    <property type="entry name" value="GDP-MANNOSE 4,6 DEHYDRATASE"/>
    <property type="match status" value="1"/>
</dbReference>
<dbReference type="HAMAP" id="MF_00955">
    <property type="entry name" value="GDP_Man_dehydratase"/>
    <property type="match status" value="1"/>
</dbReference>
<dbReference type="EMBL" id="AAMD01000153">
    <property type="protein sequence ID" value="EAU63635.1"/>
    <property type="molecule type" value="Genomic_DNA"/>
</dbReference>
<dbReference type="GO" id="GO:0070401">
    <property type="term" value="F:NADP+ binding"/>
    <property type="evidence" value="ECO:0007669"/>
    <property type="project" value="UniProtKB-UniRule"/>
</dbReference>
<feature type="region of interest" description="Disordered" evidence="8">
    <location>
        <begin position="296"/>
        <end position="321"/>
    </location>
</feature>
<dbReference type="PANTHER" id="PTHR43715">
    <property type="entry name" value="GDP-MANNOSE 4,6-DEHYDRATASE"/>
    <property type="match status" value="1"/>
</dbReference>
<comment type="caution">
    <text evidence="10">The sequence shown here is derived from an EMBL/GenBank/DDBJ whole genome shotgun (WGS) entry which is preliminary data.</text>
</comment>
<comment type="similarity">
    <text evidence="3 7">Belongs to the NAD(P)-dependent epimerase/dehydratase family. GDP-mannose 4,6-dehydratase subfamily.</text>
</comment>
<organism evidence="10 11">
    <name type="scientific">Stigmatella aurantiaca (strain DW4/3-1)</name>
    <dbReference type="NCBI Taxonomy" id="378806"/>
    <lineage>
        <taxon>Bacteria</taxon>
        <taxon>Pseudomonadati</taxon>
        <taxon>Myxococcota</taxon>
        <taxon>Myxococcia</taxon>
        <taxon>Myxococcales</taxon>
        <taxon>Cystobacterineae</taxon>
        <taxon>Archangiaceae</taxon>
        <taxon>Stigmatella</taxon>
    </lineage>
</organism>
<dbReference type="Proteomes" id="UP000032702">
    <property type="component" value="Unassembled WGS sequence"/>
</dbReference>
<dbReference type="GO" id="GO:0008446">
    <property type="term" value="F:GDP-mannose 4,6-dehydratase activity"/>
    <property type="evidence" value="ECO:0007669"/>
    <property type="project" value="UniProtKB-UniRule"/>
</dbReference>
<evidence type="ECO:0000256" key="7">
    <source>
        <dbReference type="HAMAP-Rule" id="MF_00955"/>
    </source>
</evidence>
<dbReference type="SUPFAM" id="SSF51735">
    <property type="entry name" value="NAD(P)-binding Rossmann-fold domains"/>
    <property type="match status" value="1"/>
</dbReference>
<dbReference type="CDD" id="cd05260">
    <property type="entry name" value="GDP_MD_SDR_e"/>
    <property type="match status" value="1"/>
</dbReference>
<evidence type="ECO:0000256" key="2">
    <source>
        <dbReference type="ARBA" id="ARBA00001937"/>
    </source>
</evidence>
<evidence type="ECO:0000256" key="4">
    <source>
        <dbReference type="ARBA" id="ARBA00011989"/>
    </source>
</evidence>
<reference evidence="10 11" key="1">
    <citation type="submission" date="2006-04" db="EMBL/GenBank/DDBJ databases">
        <authorList>
            <person name="Nierman W.C."/>
        </authorList>
    </citation>
    <scope>NUCLEOTIDE SEQUENCE [LARGE SCALE GENOMIC DNA]</scope>
    <source>
        <strain evidence="10 11">DW4/3-1</strain>
    </source>
</reference>
<dbReference type="NCBIfam" id="TIGR01472">
    <property type="entry name" value="gmd"/>
    <property type="match status" value="1"/>
</dbReference>
<comment type="cofactor">
    <cofactor evidence="2 7">
        <name>NADP(+)</name>
        <dbReference type="ChEBI" id="CHEBI:58349"/>
    </cofactor>
</comment>
<dbReference type="InterPro" id="IPR016040">
    <property type="entry name" value="NAD(P)-bd_dom"/>
</dbReference>
<protein>
    <recommendedName>
        <fullName evidence="4 7">GDP-mannose 4,6-dehydratase</fullName>
        <ecNumber evidence="4 7">4.2.1.47</ecNumber>
    </recommendedName>
    <alternativeName>
        <fullName evidence="7">GDP-D-mannose dehydratase</fullName>
    </alternativeName>
</protein>
<dbReference type="Gene3D" id="3.90.25.10">
    <property type="entry name" value="UDP-galactose 4-epimerase, domain 1"/>
    <property type="match status" value="1"/>
</dbReference>
<comment type="function">
    <text evidence="6 7">Catalyzes the conversion of GDP-D-mannose to GDP-4-dehydro-6-deoxy-D-mannose.</text>
</comment>
<evidence type="ECO:0000256" key="8">
    <source>
        <dbReference type="SAM" id="MobiDB-lite"/>
    </source>
</evidence>
<dbReference type="PATRIC" id="fig|378806.16.peg.2532"/>
<evidence type="ECO:0000256" key="6">
    <source>
        <dbReference type="ARBA" id="ARBA00059383"/>
    </source>
</evidence>
<feature type="compositionally biased region" description="Low complexity" evidence="8">
    <location>
        <begin position="28"/>
        <end position="45"/>
    </location>
</feature>
<dbReference type="EC" id="4.2.1.47" evidence="4 7"/>
<gene>
    <name evidence="7" type="primary">gmd</name>
    <name evidence="10" type="ORF">STIAU_7609</name>
</gene>
<dbReference type="GO" id="GO:0042351">
    <property type="term" value="P:'de novo' GDP-L-fucose biosynthetic process"/>
    <property type="evidence" value="ECO:0007669"/>
    <property type="project" value="TreeGrafter"/>
</dbReference>
<evidence type="ECO:0000313" key="11">
    <source>
        <dbReference type="Proteomes" id="UP000032702"/>
    </source>
</evidence>
<comment type="catalytic activity">
    <reaction evidence="1 7">
        <text>GDP-alpha-D-mannose = GDP-4-dehydro-alpha-D-rhamnose + H2O</text>
        <dbReference type="Rhea" id="RHEA:23820"/>
        <dbReference type="ChEBI" id="CHEBI:15377"/>
        <dbReference type="ChEBI" id="CHEBI:57527"/>
        <dbReference type="ChEBI" id="CHEBI:57964"/>
        <dbReference type="EC" id="4.2.1.47"/>
    </reaction>
</comment>
<name>Q08T30_STIAD</name>
<accession>Q08T30</accession>
<proteinExistence type="inferred from homology"/>
<dbReference type="Pfam" id="PF16363">
    <property type="entry name" value="GDP_Man_Dehyd"/>
    <property type="match status" value="1"/>
</dbReference>
<evidence type="ECO:0000256" key="1">
    <source>
        <dbReference type="ARBA" id="ARBA00000188"/>
    </source>
</evidence>
<evidence type="ECO:0000259" key="9">
    <source>
        <dbReference type="Pfam" id="PF16363"/>
    </source>
</evidence>
<evidence type="ECO:0000313" key="10">
    <source>
        <dbReference type="EMBL" id="EAU63635.1"/>
    </source>
</evidence>
<dbReference type="FunFam" id="3.40.50.720:FF:000924">
    <property type="entry name" value="GDP-mannose 4,6 dehydratase"/>
    <property type="match status" value="1"/>
</dbReference>
<keyword evidence="5 7" id="KW-0456">Lyase</keyword>
<dbReference type="AlphaFoldDB" id="Q08T30"/>